<name>A0A7J0GAZ2_9ERIC</name>
<reference evidence="8 9" key="1">
    <citation type="submission" date="2019-07" db="EMBL/GenBank/DDBJ databases">
        <title>De Novo Assembly of kiwifruit Actinidia rufa.</title>
        <authorList>
            <person name="Sugita-Konishi S."/>
            <person name="Sato K."/>
            <person name="Mori E."/>
            <person name="Abe Y."/>
            <person name="Kisaki G."/>
            <person name="Hamano K."/>
            <person name="Suezawa K."/>
            <person name="Otani M."/>
            <person name="Fukuda T."/>
            <person name="Manabe T."/>
            <person name="Gomi K."/>
            <person name="Tabuchi M."/>
            <person name="Akimitsu K."/>
            <person name="Kataoka I."/>
        </authorList>
    </citation>
    <scope>NUCLEOTIDE SEQUENCE [LARGE SCALE GENOMIC DNA]</scope>
    <source>
        <strain evidence="9">cv. Fuchu</strain>
    </source>
</reference>
<comment type="caution">
    <text evidence="8">The sequence shown here is derived from an EMBL/GenBank/DDBJ whole genome shotgun (WGS) entry which is preliminary data.</text>
</comment>
<dbReference type="AlphaFoldDB" id="A0A7J0GAZ2"/>
<evidence type="ECO:0000259" key="7">
    <source>
        <dbReference type="PROSITE" id="PS50035"/>
    </source>
</evidence>
<keyword evidence="6" id="KW-0443">Lipid metabolism</keyword>
<evidence type="ECO:0000256" key="5">
    <source>
        <dbReference type="ARBA" id="ARBA00022963"/>
    </source>
</evidence>
<dbReference type="GO" id="GO:0009395">
    <property type="term" value="P:phospholipid catabolic process"/>
    <property type="evidence" value="ECO:0007669"/>
    <property type="project" value="TreeGrafter"/>
</dbReference>
<dbReference type="GO" id="GO:0004630">
    <property type="term" value="F:phospholipase D activity"/>
    <property type="evidence" value="ECO:0007669"/>
    <property type="project" value="UniProtKB-EC"/>
</dbReference>
<keyword evidence="5" id="KW-0442">Lipid degradation</keyword>
<evidence type="ECO:0000256" key="1">
    <source>
        <dbReference type="ARBA" id="ARBA00000798"/>
    </source>
</evidence>
<dbReference type="OrthoDB" id="14911at2759"/>
<gene>
    <name evidence="8" type="ORF">Acr_19g0008970</name>
</gene>
<evidence type="ECO:0000256" key="2">
    <source>
        <dbReference type="ARBA" id="ARBA00012027"/>
    </source>
</evidence>
<dbReference type="PROSITE" id="PS50035">
    <property type="entry name" value="PLD"/>
    <property type="match status" value="1"/>
</dbReference>
<evidence type="ECO:0000256" key="4">
    <source>
        <dbReference type="ARBA" id="ARBA00022801"/>
    </source>
</evidence>
<evidence type="ECO:0000313" key="8">
    <source>
        <dbReference type="EMBL" id="GFZ07960.1"/>
    </source>
</evidence>
<dbReference type="InterPro" id="IPR001736">
    <property type="entry name" value="PLipase_D/transphosphatidylase"/>
</dbReference>
<proteinExistence type="predicted"/>
<feature type="domain" description="PLD phosphodiesterase" evidence="7">
    <location>
        <begin position="237"/>
        <end position="275"/>
    </location>
</feature>
<evidence type="ECO:0000256" key="6">
    <source>
        <dbReference type="ARBA" id="ARBA00023098"/>
    </source>
</evidence>
<dbReference type="EC" id="3.1.4.4" evidence="2"/>
<keyword evidence="9" id="KW-1185">Reference proteome</keyword>
<keyword evidence="4" id="KW-0378">Hydrolase</keyword>
<dbReference type="SUPFAM" id="SSF56024">
    <property type="entry name" value="Phospholipase D/nuclease"/>
    <property type="match status" value="1"/>
</dbReference>
<protein>
    <recommendedName>
        <fullName evidence="2">phospholipase D</fullName>
        <ecNumber evidence="2">3.1.4.4</ecNumber>
    </recommendedName>
</protein>
<dbReference type="PANTHER" id="PTHR18896">
    <property type="entry name" value="PHOSPHOLIPASE D"/>
    <property type="match status" value="1"/>
</dbReference>
<dbReference type="PANTHER" id="PTHR18896:SF115">
    <property type="entry name" value="PHOSPHOLIPASE D ALPHA 1"/>
    <property type="match status" value="1"/>
</dbReference>
<organism evidence="8 9">
    <name type="scientific">Actinidia rufa</name>
    <dbReference type="NCBI Taxonomy" id="165716"/>
    <lineage>
        <taxon>Eukaryota</taxon>
        <taxon>Viridiplantae</taxon>
        <taxon>Streptophyta</taxon>
        <taxon>Embryophyta</taxon>
        <taxon>Tracheophyta</taxon>
        <taxon>Spermatophyta</taxon>
        <taxon>Magnoliopsida</taxon>
        <taxon>eudicotyledons</taxon>
        <taxon>Gunneridae</taxon>
        <taxon>Pentapetalae</taxon>
        <taxon>asterids</taxon>
        <taxon>Ericales</taxon>
        <taxon>Actinidiaceae</taxon>
        <taxon>Actinidia</taxon>
    </lineage>
</organism>
<dbReference type="EMBL" id="BJWL01000019">
    <property type="protein sequence ID" value="GFZ07960.1"/>
    <property type="molecule type" value="Genomic_DNA"/>
</dbReference>
<comment type="catalytic activity">
    <reaction evidence="1">
        <text>a 1,2-diacyl-sn-glycero-3-phosphocholine + H2O = a 1,2-diacyl-sn-glycero-3-phosphate + choline + H(+)</text>
        <dbReference type="Rhea" id="RHEA:14445"/>
        <dbReference type="ChEBI" id="CHEBI:15354"/>
        <dbReference type="ChEBI" id="CHEBI:15377"/>
        <dbReference type="ChEBI" id="CHEBI:15378"/>
        <dbReference type="ChEBI" id="CHEBI:57643"/>
        <dbReference type="ChEBI" id="CHEBI:58608"/>
        <dbReference type="EC" id="3.1.4.4"/>
    </reaction>
</comment>
<accession>A0A7J0GAZ2</accession>
<dbReference type="Proteomes" id="UP000585474">
    <property type="component" value="Unassembled WGS sequence"/>
</dbReference>
<evidence type="ECO:0000256" key="3">
    <source>
        <dbReference type="ARBA" id="ARBA00022737"/>
    </source>
</evidence>
<dbReference type="GO" id="GO:0005886">
    <property type="term" value="C:plasma membrane"/>
    <property type="evidence" value="ECO:0007669"/>
    <property type="project" value="TreeGrafter"/>
</dbReference>
<keyword evidence="3" id="KW-0677">Repeat</keyword>
<dbReference type="InterPro" id="IPR015679">
    <property type="entry name" value="PLipase_D_fam"/>
</dbReference>
<sequence>MDLATLGDELSHIYCAHKASNVIFTVKDDNPIGATLIGRAYVPVEELRDGEEVDRSLQIVIVLVELEVLSSPEFHTHSTHRDKGCQGSLYQYSHVPDNFIPKIPLAEGKYYEPHRCWEVVFDAISNAKHVIYITSWSVYTEISLIRDSRRQKPGGDIIRGGSRILVVGWVGLGWGTVAPATALLLPPLDITLEGWIDGHTTKKLNNCSKTPMFIVFYACPRNPDDGGSIVQDLQISTMFTHHQKIVVVDSEMPPEGSQKWRIVSFVGVMSFAAEDTIPPYIHFLRLWTQLIMMIFNSPTSLVLQSQKVDQVSLGTTSTPDLKDPFRGMFCNDCV</sequence>
<evidence type="ECO:0000313" key="9">
    <source>
        <dbReference type="Proteomes" id="UP000585474"/>
    </source>
</evidence>